<proteinExistence type="predicted"/>
<evidence type="ECO:0000313" key="1">
    <source>
        <dbReference type="EMBL" id="NPU69753.1"/>
    </source>
</evidence>
<dbReference type="InterPro" id="IPR001492">
    <property type="entry name" value="Flagellin"/>
</dbReference>
<keyword evidence="1" id="KW-0966">Cell projection</keyword>
<organism evidence="1 2">
    <name type="scientific">Bradyrhizobium aeschynomenes</name>
    <dbReference type="NCBI Taxonomy" id="2734909"/>
    <lineage>
        <taxon>Bacteria</taxon>
        <taxon>Pseudomonadati</taxon>
        <taxon>Pseudomonadota</taxon>
        <taxon>Alphaproteobacteria</taxon>
        <taxon>Hyphomicrobiales</taxon>
        <taxon>Nitrobacteraceae</taxon>
        <taxon>Bradyrhizobium</taxon>
    </lineage>
</organism>
<dbReference type="SUPFAM" id="SSF64518">
    <property type="entry name" value="Phase 1 flagellin"/>
    <property type="match status" value="2"/>
</dbReference>
<keyword evidence="1" id="KW-0969">Cilium</keyword>
<dbReference type="PANTHER" id="PTHR42792">
    <property type="entry name" value="FLAGELLIN"/>
    <property type="match status" value="1"/>
</dbReference>
<evidence type="ECO:0000313" key="2">
    <source>
        <dbReference type="Proteomes" id="UP000886476"/>
    </source>
</evidence>
<reference evidence="1" key="1">
    <citation type="submission" date="2020-05" db="EMBL/GenBank/DDBJ databases">
        <title>Nod-independent and nitrogen-fixing Bradyrhizobium aeschynomene sp. nov. isolated from nodules of Aeschynomene indica.</title>
        <authorList>
            <person name="Zhang Z."/>
        </authorList>
    </citation>
    <scope>NUCLEOTIDE SEQUENCE</scope>
    <source>
        <strain evidence="1">83012</strain>
    </source>
</reference>
<dbReference type="RefSeq" id="WP_172115099.1">
    <property type="nucleotide sequence ID" value="NZ_JABFDM010000005.1"/>
</dbReference>
<sequence>MSISSINYGTSLLGLSVRNISNQLADLSTQLSSGVKANNYAGMGPDEGFAIAARAQLSNIAGFTTTMTHVNTVIGAVNTSLQSLSKIASQVQSGASATPQNLTSTGQTTGQLTASSNLSAITGILNTQVGDRYIFSGSATDRPAIASADDILNGTATQAGLKQVIAERQQADLGLNGLGRLNLSASATMPITLAEDVAGSPFGFKLSSVTSSLTNATVTGPSGSPAGISVDLTAGNPNAGDQISFVFKLPDGTSESIKLTASTTTPAPTNTFAIGATPAATSANLNAALNTALTTLANTSLVAASAVTAGDNFFNTASSVSGTAVNNKAGTPAPITGATLLSGIAGTDSIATDFTAGDTITVNGQTLTFVASGANGNNQINVGDSVQTLLSKIDALSGTSKASTVSGGAITLRTDDAASFSVSSSNAGAFAALGFSGTVTAATPPLRVSGVPLGSATSLVNGSTSTVAWYTGNSGPGSARSSSTIRIDTAQSIQFGAQGNEFAIRNLVQQTAVYAAVNTPPAGANAPQQIGALSERIAANLTARIGQQSISDIQTEFANAQTTMKDAAARQTQAKAAMQALVDQTEGISQQEVAAQLLQLQTNLQASYQTTSMLSQLSLVKFL</sequence>
<dbReference type="EMBL" id="JABFDN010000022">
    <property type="protein sequence ID" value="NPU69753.1"/>
    <property type="molecule type" value="Genomic_DNA"/>
</dbReference>
<keyword evidence="2" id="KW-1185">Reference proteome</keyword>
<keyword evidence="1" id="KW-0282">Flagellum</keyword>
<name>A0ABX2CNG7_9BRAD</name>
<accession>A0ABX2CNG7</accession>
<dbReference type="Proteomes" id="UP000886476">
    <property type="component" value="Unassembled WGS sequence"/>
</dbReference>
<comment type="caution">
    <text evidence="1">The sequence shown here is derived from an EMBL/GenBank/DDBJ whole genome shotgun (WGS) entry which is preliminary data.</text>
</comment>
<gene>
    <name evidence="1" type="ORF">HL667_32515</name>
</gene>
<protein>
    <submittedName>
        <fullName evidence="1">Flagellar protein</fullName>
    </submittedName>
</protein>
<dbReference type="PANTHER" id="PTHR42792:SF1">
    <property type="entry name" value="FLAGELLAR HOOK-ASSOCIATED PROTEIN 3"/>
    <property type="match status" value="1"/>
</dbReference>